<dbReference type="EMBL" id="CP098736">
    <property type="protein sequence ID" value="USE81141.1"/>
    <property type="molecule type" value="Genomic_DNA"/>
</dbReference>
<dbReference type="RefSeq" id="WP_252253662.1">
    <property type="nucleotide sequence ID" value="NZ_CP098736.1"/>
</dbReference>
<keyword evidence="2" id="KW-1185">Reference proteome</keyword>
<sequence>MKKVTVTQNMVAAALDVGSKRGVLVDRPQVEAVREMLGAALALLDRREVRSRYDFDVIGLAGQRVRARFIRVGHHRGYLQVETESGSILNVHANEILPARVR</sequence>
<gene>
    <name evidence="1" type="ORF">NDR89_15585</name>
</gene>
<evidence type="ECO:0000313" key="2">
    <source>
        <dbReference type="Proteomes" id="UP001056648"/>
    </source>
</evidence>
<reference evidence="1" key="1">
    <citation type="submission" date="2022-06" db="EMBL/GenBank/DDBJ databases">
        <title>Complete genome sequence and characterization of Cupriavidus gilardii QJ1 isolated from contaminating cells.</title>
        <authorList>
            <person name="Qi J."/>
        </authorList>
    </citation>
    <scope>NUCLEOTIDE SEQUENCE</scope>
    <source>
        <strain evidence="1">QJ1</strain>
    </source>
</reference>
<name>A0ABY4VZ16_9BURK</name>
<protein>
    <submittedName>
        <fullName evidence="1">Uncharacterized protein</fullName>
    </submittedName>
</protein>
<accession>A0ABY4VZ16</accession>
<dbReference type="Proteomes" id="UP001056648">
    <property type="component" value="Chromosome 2"/>
</dbReference>
<evidence type="ECO:0000313" key="1">
    <source>
        <dbReference type="EMBL" id="USE81141.1"/>
    </source>
</evidence>
<proteinExistence type="predicted"/>
<organism evidence="1 2">
    <name type="scientific">Cupriavidus gilardii</name>
    <dbReference type="NCBI Taxonomy" id="82541"/>
    <lineage>
        <taxon>Bacteria</taxon>
        <taxon>Pseudomonadati</taxon>
        <taxon>Pseudomonadota</taxon>
        <taxon>Betaproteobacteria</taxon>
        <taxon>Burkholderiales</taxon>
        <taxon>Burkholderiaceae</taxon>
        <taxon>Cupriavidus</taxon>
    </lineage>
</organism>